<evidence type="ECO:0000313" key="2">
    <source>
        <dbReference type="Proteomes" id="UP001597506"/>
    </source>
</evidence>
<keyword evidence="2" id="KW-1185">Reference proteome</keyword>
<reference evidence="2" key="1">
    <citation type="journal article" date="2019" name="Int. J. Syst. Evol. Microbiol.">
        <title>The Global Catalogue of Microorganisms (GCM) 10K type strain sequencing project: providing services to taxonomists for standard genome sequencing and annotation.</title>
        <authorList>
            <consortium name="The Broad Institute Genomics Platform"/>
            <consortium name="The Broad Institute Genome Sequencing Center for Infectious Disease"/>
            <person name="Wu L."/>
            <person name="Ma J."/>
        </authorList>
    </citation>
    <scope>NUCLEOTIDE SEQUENCE [LARGE SCALE GENOMIC DNA]</scope>
    <source>
        <strain evidence="2">KCTC 3913</strain>
    </source>
</reference>
<comment type="caution">
    <text evidence="1">The sequence shown here is derived from an EMBL/GenBank/DDBJ whole genome shotgun (WGS) entry which is preliminary data.</text>
</comment>
<gene>
    <name evidence="1" type="ORF">ACFSUL_00555</name>
</gene>
<evidence type="ECO:0000313" key="1">
    <source>
        <dbReference type="EMBL" id="MFD2679233.1"/>
    </source>
</evidence>
<dbReference type="InterPro" id="IPR049839">
    <property type="entry name" value="Lmo0850-like"/>
</dbReference>
<sequence length="46" mass="5389">MKENERLKQVIIKLSKVGVTITKTKSRREIFHSLKAYEPLPKTFTT</sequence>
<dbReference type="RefSeq" id="WP_377931696.1">
    <property type="nucleotide sequence ID" value="NZ_JBHUMF010000001.1"/>
</dbReference>
<dbReference type="EMBL" id="JBHUMF010000001">
    <property type="protein sequence ID" value="MFD2679233.1"/>
    <property type="molecule type" value="Genomic_DNA"/>
</dbReference>
<dbReference type="NCBIfam" id="NF040845">
    <property type="entry name" value="lmo0850_fam"/>
    <property type="match status" value="1"/>
</dbReference>
<name>A0ABW5RL49_9BACI</name>
<organism evidence="1 2">
    <name type="scientific">Bacillus seohaeanensis</name>
    <dbReference type="NCBI Taxonomy" id="284580"/>
    <lineage>
        <taxon>Bacteria</taxon>
        <taxon>Bacillati</taxon>
        <taxon>Bacillota</taxon>
        <taxon>Bacilli</taxon>
        <taxon>Bacillales</taxon>
        <taxon>Bacillaceae</taxon>
        <taxon>Bacillus</taxon>
    </lineage>
</organism>
<accession>A0ABW5RL49</accession>
<proteinExistence type="predicted"/>
<protein>
    <submittedName>
        <fullName evidence="1">Lmo0850 family protein</fullName>
    </submittedName>
</protein>
<dbReference type="Proteomes" id="UP001597506">
    <property type="component" value="Unassembled WGS sequence"/>
</dbReference>